<sequence>MTTTICQNRVIKFAKKTCQTSKITTNFPKIPKNLLKLIKISSIGDDLCQIACQSCAKDGSWQRVLTQFVAYLGRVLLGTPQNLQNFTQNTQNTHSQYEIFCYYEPIV</sequence>
<dbReference type="EMBL" id="MUYU01000006">
    <property type="protein sequence ID" value="OOS25505.1"/>
    <property type="molecule type" value="Genomic_DNA"/>
</dbReference>
<accession>A0A1T0CT20</accession>
<organism evidence="1 2">
    <name type="scientific">Moraxella pluranimalium</name>
    <dbReference type="NCBI Taxonomy" id="470453"/>
    <lineage>
        <taxon>Bacteria</taxon>
        <taxon>Pseudomonadati</taxon>
        <taxon>Pseudomonadota</taxon>
        <taxon>Gammaproteobacteria</taxon>
        <taxon>Moraxellales</taxon>
        <taxon>Moraxellaceae</taxon>
        <taxon>Moraxella</taxon>
    </lineage>
</organism>
<name>A0A1T0CT20_9GAMM</name>
<protein>
    <submittedName>
        <fullName evidence="1">Uncharacterized protein</fullName>
    </submittedName>
</protein>
<gene>
    <name evidence="1" type="ORF">B0680_01330</name>
</gene>
<dbReference type="STRING" id="470453.B0680_01330"/>
<comment type="caution">
    <text evidence="1">The sequence shown here is derived from an EMBL/GenBank/DDBJ whole genome shotgun (WGS) entry which is preliminary data.</text>
</comment>
<proteinExistence type="predicted"/>
<dbReference type="Proteomes" id="UP000189800">
    <property type="component" value="Unassembled WGS sequence"/>
</dbReference>
<keyword evidence="2" id="KW-1185">Reference proteome</keyword>
<reference evidence="1 2" key="1">
    <citation type="submission" date="2017-02" db="EMBL/GenBank/DDBJ databases">
        <title>Draft genome sequence of Moraxella pluranimalium CCUG 54913T type strain.</title>
        <authorList>
            <person name="Salva-Serra F."/>
            <person name="Engstrom-Jakobsson H."/>
            <person name="Thorell K."/>
            <person name="Jaen-Luchoro D."/>
            <person name="Gonzales-Siles L."/>
            <person name="Karlsson R."/>
            <person name="Yazdan S."/>
            <person name="Boulund F."/>
            <person name="Johnning A."/>
            <person name="Engstrand L."/>
            <person name="Kristiansson E."/>
            <person name="Moore E."/>
        </authorList>
    </citation>
    <scope>NUCLEOTIDE SEQUENCE [LARGE SCALE GENOMIC DNA]</scope>
    <source>
        <strain evidence="1 2">CCUG 54913</strain>
    </source>
</reference>
<evidence type="ECO:0000313" key="1">
    <source>
        <dbReference type="EMBL" id="OOS25505.1"/>
    </source>
</evidence>
<dbReference type="AlphaFoldDB" id="A0A1T0CT20"/>
<evidence type="ECO:0000313" key="2">
    <source>
        <dbReference type="Proteomes" id="UP000189800"/>
    </source>
</evidence>